<sequence length="108" mass="11968">MDITKTAENKITTQITPPVNLRNRRPVLKKVACAPRTRGFVVSSHHILESCNNCSFFCNIDLITVSSPKKASLKNFGMKHASVYKQSPTKENSVINVRGMIPGSLKEP</sequence>
<name>A0A915HUD1_ROMCU</name>
<keyword evidence="1" id="KW-1185">Reference proteome</keyword>
<dbReference type="WBParaSite" id="nRc.2.0.1.t05012-RA">
    <property type="protein sequence ID" value="nRc.2.0.1.t05012-RA"/>
    <property type="gene ID" value="nRc.2.0.1.g05012"/>
</dbReference>
<dbReference type="AlphaFoldDB" id="A0A915HUD1"/>
<protein>
    <submittedName>
        <fullName evidence="2">Uncharacterized protein</fullName>
    </submittedName>
</protein>
<evidence type="ECO:0000313" key="2">
    <source>
        <dbReference type="WBParaSite" id="nRc.2.0.1.t05012-RA"/>
    </source>
</evidence>
<proteinExistence type="predicted"/>
<reference evidence="2" key="1">
    <citation type="submission" date="2022-11" db="UniProtKB">
        <authorList>
            <consortium name="WormBaseParasite"/>
        </authorList>
    </citation>
    <scope>IDENTIFICATION</scope>
</reference>
<evidence type="ECO:0000313" key="1">
    <source>
        <dbReference type="Proteomes" id="UP000887565"/>
    </source>
</evidence>
<accession>A0A915HUD1</accession>
<organism evidence="1 2">
    <name type="scientific">Romanomermis culicivorax</name>
    <name type="common">Nematode worm</name>
    <dbReference type="NCBI Taxonomy" id="13658"/>
    <lineage>
        <taxon>Eukaryota</taxon>
        <taxon>Metazoa</taxon>
        <taxon>Ecdysozoa</taxon>
        <taxon>Nematoda</taxon>
        <taxon>Enoplea</taxon>
        <taxon>Dorylaimia</taxon>
        <taxon>Mermithida</taxon>
        <taxon>Mermithoidea</taxon>
        <taxon>Mermithidae</taxon>
        <taxon>Romanomermis</taxon>
    </lineage>
</organism>
<dbReference type="Proteomes" id="UP000887565">
    <property type="component" value="Unplaced"/>
</dbReference>